<protein>
    <submittedName>
        <fullName evidence="15">Methyl-accepting chemotaxis sensory transducer with Cache sensor</fullName>
    </submittedName>
</protein>
<dbReference type="SMART" id="SM00283">
    <property type="entry name" value="MA"/>
    <property type="match status" value="1"/>
</dbReference>
<keyword evidence="16" id="KW-1185">Reference proteome</keyword>
<dbReference type="GO" id="GO:0005886">
    <property type="term" value="C:plasma membrane"/>
    <property type="evidence" value="ECO:0007669"/>
    <property type="project" value="UniProtKB-SubCell"/>
</dbReference>
<dbReference type="PROSITE" id="PS50111">
    <property type="entry name" value="CHEMOTAXIS_TRANSDUC_2"/>
    <property type="match status" value="1"/>
</dbReference>
<dbReference type="PRINTS" id="PR00260">
    <property type="entry name" value="CHEMTRNSDUCR"/>
</dbReference>
<dbReference type="InterPro" id="IPR004090">
    <property type="entry name" value="Chemotax_Me-accpt_rcpt"/>
</dbReference>
<dbReference type="RefSeq" id="WP_090070791.1">
    <property type="nucleotide sequence ID" value="NZ_FOVR01000003.1"/>
</dbReference>
<dbReference type="EMBL" id="FOVR01000003">
    <property type="protein sequence ID" value="SFO11161.1"/>
    <property type="molecule type" value="Genomic_DNA"/>
</dbReference>
<feature type="compositionally biased region" description="Low complexity" evidence="10">
    <location>
        <begin position="324"/>
        <end position="337"/>
    </location>
</feature>
<evidence type="ECO:0000313" key="15">
    <source>
        <dbReference type="EMBL" id="SFO11161.1"/>
    </source>
</evidence>
<keyword evidence="3" id="KW-0997">Cell inner membrane</keyword>
<reference evidence="15 16" key="1">
    <citation type="submission" date="2016-10" db="EMBL/GenBank/DDBJ databases">
        <authorList>
            <person name="de Groot N.N."/>
        </authorList>
    </citation>
    <scope>NUCLEOTIDE SEQUENCE [LARGE SCALE GENOMIC DNA]</scope>
    <source>
        <strain evidence="15 16">CGMCC 1.9157</strain>
    </source>
</reference>
<dbReference type="SMART" id="SM00304">
    <property type="entry name" value="HAMP"/>
    <property type="match status" value="2"/>
</dbReference>
<dbReference type="InterPro" id="IPR033480">
    <property type="entry name" value="sCache_2"/>
</dbReference>
<proteinExistence type="inferred from homology"/>
<keyword evidence="4 11" id="KW-0812">Transmembrane</keyword>
<evidence type="ECO:0000256" key="2">
    <source>
        <dbReference type="ARBA" id="ARBA00022475"/>
    </source>
</evidence>
<evidence type="ECO:0000256" key="3">
    <source>
        <dbReference type="ARBA" id="ARBA00022519"/>
    </source>
</evidence>
<feature type="transmembrane region" description="Helical" evidence="11">
    <location>
        <begin position="183"/>
        <end position="210"/>
    </location>
</feature>
<dbReference type="PANTHER" id="PTHR32089">
    <property type="entry name" value="METHYL-ACCEPTING CHEMOTAXIS PROTEIN MCPB"/>
    <property type="match status" value="1"/>
</dbReference>
<keyword evidence="6 11" id="KW-0472">Membrane</keyword>
<dbReference type="CDD" id="cd18774">
    <property type="entry name" value="PDC2_HK_sensor"/>
    <property type="match status" value="1"/>
</dbReference>
<dbReference type="PROSITE" id="PS50192">
    <property type="entry name" value="T_SNARE"/>
    <property type="match status" value="1"/>
</dbReference>
<feature type="transmembrane region" description="Helical" evidence="11">
    <location>
        <begin position="12"/>
        <end position="32"/>
    </location>
</feature>
<evidence type="ECO:0000256" key="4">
    <source>
        <dbReference type="ARBA" id="ARBA00022692"/>
    </source>
</evidence>
<evidence type="ECO:0000256" key="10">
    <source>
        <dbReference type="SAM" id="MobiDB-lite"/>
    </source>
</evidence>
<dbReference type="InterPro" id="IPR003660">
    <property type="entry name" value="HAMP_dom"/>
</dbReference>
<feature type="region of interest" description="Disordered" evidence="10">
    <location>
        <begin position="318"/>
        <end position="337"/>
    </location>
</feature>
<keyword evidence="2" id="KW-1003">Cell membrane</keyword>
<comment type="subcellular location">
    <subcellularLocation>
        <location evidence="1">Cell inner membrane</location>
        <topology evidence="1">Multi-pass membrane protein</topology>
    </subcellularLocation>
</comment>
<evidence type="ECO:0000256" key="7">
    <source>
        <dbReference type="ARBA" id="ARBA00023224"/>
    </source>
</evidence>
<dbReference type="InterPro" id="IPR000727">
    <property type="entry name" value="T_SNARE_dom"/>
</dbReference>
<comment type="similarity">
    <text evidence="8">Belongs to the methyl-accepting chemotaxis (MCP) protein family.</text>
</comment>
<feature type="domain" description="HAMP" evidence="14">
    <location>
        <begin position="211"/>
        <end position="264"/>
    </location>
</feature>
<evidence type="ECO:0000256" key="11">
    <source>
        <dbReference type="SAM" id="Phobius"/>
    </source>
</evidence>
<accession>A0A1I5EJB7</accession>
<dbReference type="PROSITE" id="PS50885">
    <property type="entry name" value="HAMP"/>
    <property type="match status" value="1"/>
</dbReference>
<evidence type="ECO:0000256" key="9">
    <source>
        <dbReference type="PROSITE-ProRule" id="PRU00284"/>
    </source>
</evidence>
<gene>
    <name evidence="15" type="ORF">SAMN04488056_103195</name>
</gene>
<dbReference type="GO" id="GO:0004888">
    <property type="term" value="F:transmembrane signaling receptor activity"/>
    <property type="evidence" value="ECO:0007669"/>
    <property type="project" value="InterPro"/>
</dbReference>
<dbReference type="Pfam" id="PF00015">
    <property type="entry name" value="MCPsignal"/>
    <property type="match status" value="1"/>
</dbReference>
<evidence type="ECO:0000259" key="13">
    <source>
        <dbReference type="PROSITE" id="PS50192"/>
    </source>
</evidence>
<evidence type="ECO:0000313" key="16">
    <source>
        <dbReference type="Proteomes" id="UP000199236"/>
    </source>
</evidence>
<dbReference type="GO" id="GO:0006935">
    <property type="term" value="P:chemotaxis"/>
    <property type="evidence" value="ECO:0007669"/>
    <property type="project" value="InterPro"/>
</dbReference>
<organism evidence="15 16">
    <name type="scientific">Cohaesibacter marisflavi</name>
    <dbReference type="NCBI Taxonomy" id="655353"/>
    <lineage>
        <taxon>Bacteria</taxon>
        <taxon>Pseudomonadati</taxon>
        <taxon>Pseudomonadota</taxon>
        <taxon>Alphaproteobacteria</taxon>
        <taxon>Hyphomicrobiales</taxon>
        <taxon>Cohaesibacteraceae</taxon>
    </lineage>
</organism>
<dbReference type="InterPro" id="IPR004089">
    <property type="entry name" value="MCPsignal_dom"/>
</dbReference>
<dbReference type="Pfam" id="PF00672">
    <property type="entry name" value="HAMP"/>
    <property type="match status" value="1"/>
</dbReference>
<dbReference type="PANTHER" id="PTHR32089:SF112">
    <property type="entry name" value="LYSOZYME-LIKE PROTEIN-RELATED"/>
    <property type="match status" value="1"/>
</dbReference>
<evidence type="ECO:0000256" key="5">
    <source>
        <dbReference type="ARBA" id="ARBA00022989"/>
    </source>
</evidence>
<sequence>MSRLFRSISSRLYALVAFFVLSFLVLLGYQLVNLDTNLNGFKRHEIQSVVDAAYNVADTFYKKTQSGELTEEEAQLRAKTALRGMKYQGKDYVFVYDETGTNLVHPAKPQSENTNLMQAQDGNGKYHVREFIEKATQNGEAYVDYVWDDKNGVFHDKISFVKNFRAWGWILGSGVLLEDVQQAFWKAATISGLIALLLVAVAGGFGFFLARSIARPISLLNQDIVAIGDNNLDIEVAGQNRNDEVGAMSRAVEGFRVGAIERQRLAELEKENNAESIRKAERIAELIIMFRESVGQNLGAVAVQIDEMEQAADKLEEIASQTEDSSSQASASSQDASANVHSVASAAEELTASINEIMQQAVRSKEVVAVATEDTKISNGKVAELDDASRKIGEVVSLIQAIAEQTNLLALNATIEAARAGEAGKGFAVVAAEVKELATQTSKATEEISSLINAIQTSSGETVDSIAKIARVMEEVDGYTSAIATAVEQQGAATGEIATNVQQAADSTHSASSNMHMVSEKTAQTTESAHLVKGASGELNKSADSLKKNIEKFLADVSAA</sequence>
<dbReference type="Gene3D" id="3.30.450.20">
    <property type="entry name" value="PAS domain"/>
    <property type="match status" value="1"/>
</dbReference>
<dbReference type="Proteomes" id="UP000199236">
    <property type="component" value="Unassembled WGS sequence"/>
</dbReference>
<feature type="domain" description="Methyl-accepting transducer" evidence="12">
    <location>
        <begin position="297"/>
        <end position="530"/>
    </location>
</feature>
<keyword evidence="5 11" id="KW-1133">Transmembrane helix</keyword>
<dbReference type="STRING" id="655353.SAMN04488056_103195"/>
<dbReference type="Gene3D" id="6.10.340.10">
    <property type="match status" value="1"/>
</dbReference>
<dbReference type="OrthoDB" id="8320983at2"/>
<dbReference type="AlphaFoldDB" id="A0A1I5EJB7"/>
<dbReference type="SMART" id="SM01049">
    <property type="entry name" value="Cache_2"/>
    <property type="match status" value="1"/>
</dbReference>
<dbReference type="GO" id="GO:0007165">
    <property type="term" value="P:signal transduction"/>
    <property type="evidence" value="ECO:0007669"/>
    <property type="project" value="UniProtKB-KW"/>
</dbReference>
<evidence type="ECO:0000256" key="6">
    <source>
        <dbReference type="ARBA" id="ARBA00023136"/>
    </source>
</evidence>
<evidence type="ECO:0000256" key="1">
    <source>
        <dbReference type="ARBA" id="ARBA00004429"/>
    </source>
</evidence>
<dbReference type="SUPFAM" id="SSF58104">
    <property type="entry name" value="Methyl-accepting chemotaxis protein (MCP) signaling domain"/>
    <property type="match status" value="1"/>
</dbReference>
<evidence type="ECO:0000256" key="8">
    <source>
        <dbReference type="ARBA" id="ARBA00029447"/>
    </source>
</evidence>
<feature type="domain" description="T-SNARE coiled-coil homology" evidence="13">
    <location>
        <begin position="456"/>
        <end position="518"/>
    </location>
</feature>
<name>A0A1I5EJB7_9HYPH</name>
<keyword evidence="7 9" id="KW-0807">Transducer</keyword>
<evidence type="ECO:0000259" key="12">
    <source>
        <dbReference type="PROSITE" id="PS50111"/>
    </source>
</evidence>
<dbReference type="Gene3D" id="1.10.287.950">
    <property type="entry name" value="Methyl-accepting chemotaxis protein"/>
    <property type="match status" value="1"/>
</dbReference>
<evidence type="ECO:0000259" key="14">
    <source>
        <dbReference type="PROSITE" id="PS50885"/>
    </source>
</evidence>
<dbReference type="Pfam" id="PF17200">
    <property type="entry name" value="sCache_2"/>
    <property type="match status" value="1"/>
</dbReference>